<evidence type="ECO:0000313" key="1">
    <source>
        <dbReference type="EMBL" id="KRT55553.1"/>
    </source>
</evidence>
<protein>
    <submittedName>
        <fullName evidence="1">Uncharacterized protein</fullName>
    </submittedName>
</protein>
<evidence type="ECO:0000313" key="2">
    <source>
        <dbReference type="EMBL" id="KRT57377.1"/>
    </source>
</evidence>
<dbReference type="Proteomes" id="UP000051634">
    <property type="component" value="Unassembled WGS sequence"/>
</dbReference>
<proteinExistence type="predicted"/>
<evidence type="ECO:0000313" key="3">
    <source>
        <dbReference type="Proteomes" id="UP000051276"/>
    </source>
</evidence>
<comment type="caution">
    <text evidence="1">The sequence shown here is derived from an EMBL/GenBank/DDBJ whole genome shotgun (WGS) entry which is preliminary data.</text>
</comment>
<dbReference type="Proteomes" id="UP000051276">
    <property type="component" value="Unassembled WGS sequence"/>
</dbReference>
<evidence type="ECO:0000313" key="4">
    <source>
        <dbReference type="Proteomes" id="UP000051634"/>
    </source>
</evidence>
<dbReference type="STRING" id="54398.Ga0074115_12029"/>
<accession>A0A0T5YYJ9</accession>
<sequence length="61" mass="6709">MKRFLWTWPQPIKQGAIDAAMRGLRVAPPAAFSLEPVHIGDSVTNLTSGYITTLKTKLELA</sequence>
<dbReference type="EMBL" id="LMXI01000559">
    <property type="protein sequence ID" value="KRT57377.1"/>
    <property type="molecule type" value="Genomic_DNA"/>
</dbReference>
<dbReference type="AlphaFoldDB" id="A0A0T5YYJ9"/>
<reference evidence="3 4" key="1">
    <citation type="submission" date="2015-11" db="EMBL/GenBank/DDBJ databases">
        <title>The genome of Candidatus Endoriftia persephone in Ridgeia piscesae and population structure of the North Eastern Pacific vestimentiferan symbionts.</title>
        <authorList>
            <person name="Perez M."/>
            <person name="Juniper K.S."/>
        </authorList>
    </citation>
    <scope>NUCLEOTIDE SEQUENCE [LARGE SCALE GENOMIC DNA]</scope>
    <source>
        <strain evidence="2">Ind10</strain>
        <strain evidence="1">Ind11</strain>
    </source>
</reference>
<name>A0A0T5YYJ9_9GAMM</name>
<gene>
    <name evidence="1" type="ORF">Ga0074115_12029</name>
    <name evidence="2" type="ORF">Ga0076813_113526</name>
</gene>
<dbReference type="EMBL" id="LDXT01000077">
    <property type="protein sequence ID" value="KRT55553.1"/>
    <property type="molecule type" value="Genomic_DNA"/>
</dbReference>
<organism evidence="1 4">
    <name type="scientific">endosymbiont of Ridgeia piscesae</name>
    <dbReference type="NCBI Taxonomy" id="54398"/>
    <lineage>
        <taxon>Bacteria</taxon>
        <taxon>Pseudomonadati</taxon>
        <taxon>Pseudomonadota</taxon>
        <taxon>Gammaproteobacteria</taxon>
        <taxon>sulfur-oxidizing symbionts</taxon>
    </lineage>
</organism>
<keyword evidence="4" id="KW-1185">Reference proteome</keyword>